<dbReference type="EMBL" id="SIRS01000006">
    <property type="protein sequence ID" value="TBN13755.1"/>
    <property type="molecule type" value="Genomic_DNA"/>
</dbReference>
<dbReference type="AlphaFoldDB" id="A0A4Q9FK37"/>
<name>A0A4Q9FK37_9FLAO</name>
<protein>
    <submittedName>
        <fullName evidence="1">Uncharacterized protein</fullName>
    </submittedName>
</protein>
<accession>A0A4Q9FK37</accession>
<comment type="caution">
    <text evidence="1">The sequence shown here is derived from an EMBL/GenBank/DDBJ whole genome shotgun (WGS) entry which is preliminary data.</text>
</comment>
<dbReference type="Proteomes" id="UP000292372">
    <property type="component" value="Unassembled WGS sequence"/>
</dbReference>
<evidence type="ECO:0000313" key="2">
    <source>
        <dbReference type="Proteomes" id="UP000292372"/>
    </source>
</evidence>
<evidence type="ECO:0000313" key="1">
    <source>
        <dbReference type="EMBL" id="TBN13755.1"/>
    </source>
</evidence>
<gene>
    <name evidence="1" type="ORF">EYD46_14760</name>
</gene>
<proteinExistence type="predicted"/>
<reference evidence="1 2" key="1">
    <citation type="journal article" date="2015" name="Int. J. Syst. Evol. Microbiol.">
        <title>Hyunsoonleella pacifica sp. nov., isolated from seawater of South Pacific Gyre.</title>
        <authorList>
            <person name="Gao X."/>
            <person name="Zhang Z."/>
            <person name="Dai X."/>
            <person name="Zhang X.H."/>
        </authorList>
    </citation>
    <scope>NUCLEOTIDE SEQUENCE [LARGE SCALE GENOMIC DNA]</scope>
    <source>
        <strain evidence="1 2">SW033</strain>
    </source>
</reference>
<keyword evidence="2" id="KW-1185">Reference proteome</keyword>
<organism evidence="1 2">
    <name type="scientific">Hyunsoonleella pacifica</name>
    <dbReference type="NCBI Taxonomy" id="1080224"/>
    <lineage>
        <taxon>Bacteria</taxon>
        <taxon>Pseudomonadati</taxon>
        <taxon>Bacteroidota</taxon>
        <taxon>Flavobacteriia</taxon>
        <taxon>Flavobacteriales</taxon>
        <taxon>Flavobacteriaceae</taxon>
    </lineage>
</organism>
<dbReference type="OrthoDB" id="1144910at2"/>
<sequence length="205" mass="23255">MTLKKYIGVIVVILTLLGIVDQQQVDVHNQEIVLEFNTAKHTSVDSQSTISLLKQELKTLGVTDFKVVEKGNGKLKITYFSNVDVSSVKRILIKRIKSELNTSNEEDLPFNLPFEDHDEVVYNLDVHEIQNGHETNPGLNGIVVLELKPKADRFFKPKTSLYLIHDYLDKDSVNSKQAFNLHKKNVHALKKALQQIPEVRAGPRC</sequence>
<dbReference type="RefSeq" id="WP_130937942.1">
    <property type="nucleotide sequence ID" value="NZ_BMEE01000005.1"/>
</dbReference>